<dbReference type="Gene3D" id="1.20.1070.10">
    <property type="entry name" value="Rhodopsin 7-helix transmembrane proteins"/>
    <property type="match status" value="1"/>
</dbReference>
<feature type="transmembrane region" description="Helical" evidence="5">
    <location>
        <begin position="88"/>
        <end position="112"/>
    </location>
</feature>
<keyword evidence="3 5" id="KW-1133">Transmembrane helix</keyword>
<evidence type="ECO:0000256" key="1">
    <source>
        <dbReference type="ARBA" id="ARBA00004370"/>
    </source>
</evidence>
<accession>A0A7I4YHX3</accession>
<evidence type="ECO:0000256" key="5">
    <source>
        <dbReference type="SAM" id="Phobius"/>
    </source>
</evidence>
<evidence type="ECO:0000313" key="8">
    <source>
        <dbReference type="WBParaSite" id="HCON_00102160-00001"/>
    </source>
</evidence>
<feature type="transmembrane region" description="Helical" evidence="5">
    <location>
        <begin position="261"/>
        <end position="279"/>
    </location>
</feature>
<dbReference type="WBParaSite" id="HCON_00102160-00001">
    <property type="protein sequence ID" value="HCON_00102160-00001"/>
    <property type="gene ID" value="HCON_00102160"/>
</dbReference>
<sequence>SMTLLVYFMWALCIFIVSTFLSVPLYISIIIITINDWKHVSGQKTINLLIISQGIADLFLNLNFIVFIILRHMPTTRQFFWDFQHYYIGTWCIDLYYVSTIMRTIGILLITVQRYLTMCANGSCIEQWTNSGYRWILVIIHWIFPFAYVLPIVGRDLQHFNDPIAMDVAAPSVLVTEANIIAFWFVLPAFVVCLFCYSSILRYLFRHRLDRSVARQRERRVCVQMIGVVVALTLCTVYHVLQFGFSLKADEYPIFWMRRVAFPLLTCFMSYVNPWMMFLTSREIRQKVFAHYGFQHRCMKSNMFVVNEQEPTVLTFAAPRIKPISDPPLKPEGSL</sequence>
<dbReference type="OrthoDB" id="5868253at2759"/>
<keyword evidence="7" id="KW-1185">Reference proteome</keyword>
<feature type="domain" description="G-protein coupled receptors family 1 profile" evidence="6">
    <location>
        <begin position="26"/>
        <end position="277"/>
    </location>
</feature>
<proteinExistence type="predicted"/>
<dbReference type="PANTHER" id="PTHR24224">
    <property type="entry name" value="CARDIOACCELERATORY PEPTIDE RECEPTOR-RELATED"/>
    <property type="match status" value="1"/>
</dbReference>
<dbReference type="PANTHER" id="PTHR24224:SF17">
    <property type="entry name" value="G-PROTEIN COUPLED RECEPTORS FAMILY 1 PROFILE DOMAIN-CONTAINING PROTEIN"/>
    <property type="match status" value="1"/>
</dbReference>
<keyword evidence="4 5" id="KW-0472">Membrane</keyword>
<comment type="subcellular location">
    <subcellularLocation>
        <location evidence="1">Membrane</location>
    </subcellularLocation>
</comment>
<dbReference type="CDD" id="cd00637">
    <property type="entry name" value="7tm_classA_rhodopsin-like"/>
    <property type="match status" value="1"/>
</dbReference>
<evidence type="ECO:0000256" key="3">
    <source>
        <dbReference type="ARBA" id="ARBA00022989"/>
    </source>
</evidence>
<organism evidence="7 8">
    <name type="scientific">Haemonchus contortus</name>
    <name type="common">Barber pole worm</name>
    <dbReference type="NCBI Taxonomy" id="6289"/>
    <lineage>
        <taxon>Eukaryota</taxon>
        <taxon>Metazoa</taxon>
        <taxon>Ecdysozoa</taxon>
        <taxon>Nematoda</taxon>
        <taxon>Chromadorea</taxon>
        <taxon>Rhabditida</taxon>
        <taxon>Rhabditina</taxon>
        <taxon>Rhabditomorpha</taxon>
        <taxon>Strongyloidea</taxon>
        <taxon>Trichostrongylidae</taxon>
        <taxon>Haemonchus</taxon>
    </lineage>
</organism>
<evidence type="ECO:0000256" key="4">
    <source>
        <dbReference type="ARBA" id="ARBA00023136"/>
    </source>
</evidence>
<dbReference type="OMA" id="NTGPIYY"/>
<name>A0A7I4YHX3_HAECO</name>
<dbReference type="SUPFAM" id="SSF81321">
    <property type="entry name" value="Family A G protein-coupled receptor-like"/>
    <property type="match status" value="1"/>
</dbReference>
<protein>
    <submittedName>
        <fullName evidence="8">G_PROTEIN_RECEP_F1_2 domain-containing protein</fullName>
    </submittedName>
</protein>
<feature type="transmembrane region" description="Helical" evidence="5">
    <location>
        <begin position="6"/>
        <end position="34"/>
    </location>
</feature>
<dbReference type="InterPro" id="IPR052665">
    <property type="entry name" value="Neuropeptide-GPCR"/>
</dbReference>
<reference evidence="8" key="1">
    <citation type="submission" date="2020-12" db="UniProtKB">
        <authorList>
            <consortium name="WormBaseParasite"/>
        </authorList>
    </citation>
    <scope>IDENTIFICATION</scope>
    <source>
        <strain evidence="8">MHco3</strain>
    </source>
</reference>
<dbReference type="InterPro" id="IPR019426">
    <property type="entry name" value="7TM_GPCR_serpentine_rcpt_Srv"/>
</dbReference>
<feature type="transmembrane region" description="Helical" evidence="5">
    <location>
        <begin position="46"/>
        <end position="68"/>
    </location>
</feature>
<dbReference type="InterPro" id="IPR017452">
    <property type="entry name" value="GPCR_Rhodpsn_7TM"/>
</dbReference>
<evidence type="ECO:0000313" key="7">
    <source>
        <dbReference type="Proteomes" id="UP000025227"/>
    </source>
</evidence>
<feature type="transmembrane region" description="Helical" evidence="5">
    <location>
        <begin position="181"/>
        <end position="200"/>
    </location>
</feature>
<feature type="transmembrane region" description="Helical" evidence="5">
    <location>
        <begin position="221"/>
        <end position="241"/>
    </location>
</feature>
<keyword evidence="2 5" id="KW-0812">Transmembrane</keyword>
<dbReference type="PROSITE" id="PS50262">
    <property type="entry name" value="G_PROTEIN_RECEP_F1_2"/>
    <property type="match status" value="1"/>
</dbReference>
<dbReference type="GO" id="GO:0016020">
    <property type="term" value="C:membrane"/>
    <property type="evidence" value="ECO:0007669"/>
    <property type="project" value="UniProtKB-SubCell"/>
</dbReference>
<feature type="transmembrane region" description="Helical" evidence="5">
    <location>
        <begin position="133"/>
        <end position="153"/>
    </location>
</feature>
<dbReference type="Proteomes" id="UP000025227">
    <property type="component" value="Unplaced"/>
</dbReference>
<dbReference type="AlphaFoldDB" id="A0A7I4YHX3"/>
<dbReference type="Pfam" id="PF10323">
    <property type="entry name" value="7TM_GPCR_Srv"/>
    <property type="match status" value="1"/>
</dbReference>
<evidence type="ECO:0000259" key="6">
    <source>
        <dbReference type="PROSITE" id="PS50262"/>
    </source>
</evidence>
<evidence type="ECO:0000256" key="2">
    <source>
        <dbReference type="ARBA" id="ARBA00022692"/>
    </source>
</evidence>